<sequence length="124" mass="13014">MPLASSALLLAPPPSAVGPRGAKTSERPPNPPVMPSLQRRRAALSEVLAAAQTDAIMLPRTKAQPPALQYGQVCCRRAAGVLLAVRHPMPLVRHEWICATASDGERPAAAAGAGQRLSRSLNRA</sequence>
<proteinExistence type="predicted"/>
<feature type="region of interest" description="Disordered" evidence="1">
    <location>
        <begin position="104"/>
        <end position="124"/>
    </location>
</feature>
<evidence type="ECO:0000313" key="2">
    <source>
        <dbReference type="EMBL" id="KAF2793282.1"/>
    </source>
</evidence>
<dbReference type="EMBL" id="MU001934">
    <property type="protein sequence ID" value="KAF2793282.1"/>
    <property type="molecule type" value="Genomic_DNA"/>
</dbReference>
<evidence type="ECO:0000313" key="3">
    <source>
        <dbReference type="Proteomes" id="UP000799757"/>
    </source>
</evidence>
<protein>
    <submittedName>
        <fullName evidence="2">Uncharacterized protein</fullName>
    </submittedName>
</protein>
<dbReference type="AlphaFoldDB" id="A0A6A6XA34"/>
<organism evidence="2 3">
    <name type="scientific">Melanomma pulvis-pyrius CBS 109.77</name>
    <dbReference type="NCBI Taxonomy" id="1314802"/>
    <lineage>
        <taxon>Eukaryota</taxon>
        <taxon>Fungi</taxon>
        <taxon>Dikarya</taxon>
        <taxon>Ascomycota</taxon>
        <taxon>Pezizomycotina</taxon>
        <taxon>Dothideomycetes</taxon>
        <taxon>Pleosporomycetidae</taxon>
        <taxon>Pleosporales</taxon>
        <taxon>Melanommataceae</taxon>
        <taxon>Melanomma</taxon>
    </lineage>
</organism>
<gene>
    <name evidence="2" type="ORF">K505DRAFT_325571</name>
</gene>
<feature type="region of interest" description="Disordered" evidence="1">
    <location>
        <begin position="1"/>
        <end position="36"/>
    </location>
</feature>
<keyword evidence="3" id="KW-1185">Reference proteome</keyword>
<name>A0A6A6XA34_9PLEO</name>
<evidence type="ECO:0000256" key="1">
    <source>
        <dbReference type="SAM" id="MobiDB-lite"/>
    </source>
</evidence>
<accession>A0A6A6XA34</accession>
<reference evidence="2" key="1">
    <citation type="journal article" date="2020" name="Stud. Mycol.">
        <title>101 Dothideomycetes genomes: a test case for predicting lifestyles and emergence of pathogens.</title>
        <authorList>
            <person name="Haridas S."/>
            <person name="Albert R."/>
            <person name="Binder M."/>
            <person name="Bloem J."/>
            <person name="Labutti K."/>
            <person name="Salamov A."/>
            <person name="Andreopoulos B."/>
            <person name="Baker S."/>
            <person name="Barry K."/>
            <person name="Bills G."/>
            <person name="Bluhm B."/>
            <person name="Cannon C."/>
            <person name="Castanera R."/>
            <person name="Culley D."/>
            <person name="Daum C."/>
            <person name="Ezra D."/>
            <person name="Gonzalez J."/>
            <person name="Henrissat B."/>
            <person name="Kuo A."/>
            <person name="Liang C."/>
            <person name="Lipzen A."/>
            <person name="Lutzoni F."/>
            <person name="Magnuson J."/>
            <person name="Mondo S."/>
            <person name="Nolan M."/>
            <person name="Ohm R."/>
            <person name="Pangilinan J."/>
            <person name="Park H.-J."/>
            <person name="Ramirez L."/>
            <person name="Alfaro M."/>
            <person name="Sun H."/>
            <person name="Tritt A."/>
            <person name="Yoshinaga Y."/>
            <person name="Zwiers L.-H."/>
            <person name="Turgeon B."/>
            <person name="Goodwin S."/>
            <person name="Spatafora J."/>
            <person name="Crous P."/>
            <person name="Grigoriev I."/>
        </authorList>
    </citation>
    <scope>NUCLEOTIDE SEQUENCE</scope>
    <source>
        <strain evidence="2">CBS 109.77</strain>
    </source>
</reference>
<dbReference type="Proteomes" id="UP000799757">
    <property type="component" value="Unassembled WGS sequence"/>
</dbReference>
<feature type="compositionally biased region" description="Low complexity" evidence="1">
    <location>
        <begin position="1"/>
        <end position="10"/>
    </location>
</feature>